<feature type="transmembrane region" description="Helical" evidence="8">
    <location>
        <begin position="417"/>
        <end position="437"/>
    </location>
</feature>
<feature type="domain" description="ABC transmembrane type-1" evidence="9">
    <location>
        <begin position="77"/>
        <end position="292"/>
    </location>
</feature>
<dbReference type="Pfam" id="PF00528">
    <property type="entry name" value="BPD_transp_1"/>
    <property type="match status" value="2"/>
</dbReference>
<feature type="transmembrane region" description="Helical" evidence="8">
    <location>
        <begin position="81"/>
        <end position="101"/>
    </location>
</feature>
<dbReference type="CDD" id="cd06261">
    <property type="entry name" value="TM_PBP2"/>
    <property type="match status" value="2"/>
</dbReference>
<dbReference type="PANTHER" id="PTHR43357">
    <property type="entry name" value="INNER MEMBRANE ABC TRANSPORTER PERMEASE PROTEIN YDCV"/>
    <property type="match status" value="1"/>
</dbReference>
<comment type="subcellular location">
    <subcellularLocation>
        <location evidence="1">Cell inner membrane</location>
        <topology evidence="1">Multi-pass membrane protein</topology>
    </subcellularLocation>
    <subcellularLocation>
        <location evidence="8">Cell membrane</location>
        <topology evidence="8">Multi-pass membrane protein</topology>
    </subcellularLocation>
</comment>
<evidence type="ECO:0000256" key="4">
    <source>
        <dbReference type="ARBA" id="ARBA00022519"/>
    </source>
</evidence>
<dbReference type="Gene3D" id="1.10.3720.10">
    <property type="entry name" value="MetI-like"/>
    <property type="match status" value="2"/>
</dbReference>
<comment type="caution">
    <text evidence="10">The sequence shown here is derived from an EMBL/GenBank/DDBJ whole genome shotgun (WGS) entry which is preliminary data.</text>
</comment>
<gene>
    <name evidence="10" type="ORF">LVY72_04290</name>
</gene>
<evidence type="ECO:0000256" key="3">
    <source>
        <dbReference type="ARBA" id="ARBA00022475"/>
    </source>
</evidence>
<keyword evidence="11" id="KW-1185">Reference proteome</keyword>
<dbReference type="InterPro" id="IPR035906">
    <property type="entry name" value="MetI-like_sf"/>
</dbReference>
<feature type="transmembrane region" description="Helical" evidence="8">
    <location>
        <begin position="325"/>
        <end position="351"/>
    </location>
</feature>
<feature type="domain" description="ABC transmembrane type-1" evidence="9">
    <location>
        <begin position="379"/>
        <end position="573"/>
    </location>
</feature>
<dbReference type="PROSITE" id="PS50928">
    <property type="entry name" value="ABC_TM1"/>
    <property type="match status" value="2"/>
</dbReference>
<dbReference type="Proteomes" id="UP001165368">
    <property type="component" value="Unassembled WGS sequence"/>
</dbReference>
<feature type="transmembrane region" description="Helical" evidence="8">
    <location>
        <begin position="212"/>
        <end position="234"/>
    </location>
</feature>
<feature type="transmembrane region" description="Helical" evidence="8">
    <location>
        <begin position="273"/>
        <end position="291"/>
    </location>
</feature>
<feature type="transmembrane region" description="Helical" evidence="8">
    <location>
        <begin position="443"/>
        <end position="461"/>
    </location>
</feature>
<feature type="transmembrane region" description="Helical" evidence="8">
    <location>
        <begin position="165"/>
        <end position="191"/>
    </location>
</feature>
<feature type="transmembrane region" description="Helical" evidence="8">
    <location>
        <begin position="383"/>
        <end position="405"/>
    </location>
</feature>
<dbReference type="RefSeq" id="WP_237818238.1">
    <property type="nucleotide sequence ID" value="NZ_JAKLTQ010000002.1"/>
</dbReference>
<sequence>MTSTTDIKPVVKQRRPMATRIRLTPFNAIGALITLVLILLAFLPLLAVLVRAFFQDGSFNLSAIEETLAIPGLGQTLLNTFSVTIASGFIALVFGSILAWLNERTDARLGLFTDSLPLVAFVLPPIAGAIGWVLLLSPTAGYLNVLVRDFLGVFGAELTEGPFNIYSWGGLCFVYAIYQVPFAFMFVSAGLKNMDTSLEEASRVAGRGLVGTLLRVTLPALAPALAGALLLTVWTSLALYSIPSVIATGAEMKVLTVEIVNAVAFSYPARTDIAVGLSFIMIVAVAGVWFLQNRIVRNSRHATVGGKSRAATPMKLGRFRPLARALFWIYASVATILPIGALLLVTLSGYWTPNINWGKLSLEPFRRQVLESPIVREALTNSLTLGVVGATIAIVMAAILALFFLKLPKSLARTIDGAIKLPSTLSHIVLAVGFIFILAGPPLSLSGTWLILLVSYIALYYPQGAVAADGAASQVSSELGEASMVSGASQSKTFIRVYLPLMLPGLIAGWAMLFVRMVGDLSASAVLAGTGNRVVGRQILEIFQNGTFSLMAALAMALTAISAVVVISLTIVSRRASRWSVASSGAGSRIKKGMK</sequence>
<evidence type="ECO:0000256" key="7">
    <source>
        <dbReference type="ARBA" id="ARBA00023136"/>
    </source>
</evidence>
<dbReference type="PANTHER" id="PTHR43357:SF4">
    <property type="entry name" value="INNER MEMBRANE ABC TRANSPORTER PERMEASE PROTEIN YDCV"/>
    <property type="match status" value="1"/>
</dbReference>
<feature type="transmembrane region" description="Helical" evidence="8">
    <location>
        <begin position="550"/>
        <end position="572"/>
    </location>
</feature>
<protein>
    <submittedName>
        <fullName evidence="10">ABC transporter permease subunit</fullName>
    </submittedName>
</protein>
<proteinExistence type="inferred from homology"/>
<evidence type="ECO:0000259" key="9">
    <source>
        <dbReference type="PROSITE" id="PS50928"/>
    </source>
</evidence>
<name>A0ABS9L3A8_9MICC</name>
<keyword evidence="4" id="KW-0997">Cell inner membrane</keyword>
<evidence type="ECO:0000313" key="10">
    <source>
        <dbReference type="EMBL" id="MCG2621131.1"/>
    </source>
</evidence>
<keyword evidence="2 8" id="KW-0813">Transport</keyword>
<keyword evidence="6 8" id="KW-1133">Transmembrane helix</keyword>
<keyword evidence="3" id="KW-1003">Cell membrane</keyword>
<dbReference type="EMBL" id="JAKLTQ010000002">
    <property type="protein sequence ID" value="MCG2621131.1"/>
    <property type="molecule type" value="Genomic_DNA"/>
</dbReference>
<evidence type="ECO:0000256" key="2">
    <source>
        <dbReference type="ARBA" id="ARBA00022448"/>
    </source>
</evidence>
<feature type="transmembrane region" description="Helical" evidence="8">
    <location>
        <begin position="497"/>
        <end position="518"/>
    </location>
</feature>
<reference evidence="10" key="1">
    <citation type="submission" date="2022-01" db="EMBL/GenBank/DDBJ databases">
        <authorList>
            <person name="Jo J.-H."/>
            <person name="Im W.-T."/>
        </authorList>
    </citation>
    <scope>NUCLEOTIDE SEQUENCE</scope>
    <source>
        <strain evidence="10">I2-34</strain>
    </source>
</reference>
<dbReference type="SUPFAM" id="SSF161098">
    <property type="entry name" value="MetI-like"/>
    <property type="match status" value="2"/>
</dbReference>
<comment type="similarity">
    <text evidence="8">Belongs to the binding-protein-dependent transport system permease family.</text>
</comment>
<evidence type="ECO:0000256" key="8">
    <source>
        <dbReference type="RuleBase" id="RU363032"/>
    </source>
</evidence>
<dbReference type="InterPro" id="IPR000515">
    <property type="entry name" value="MetI-like"/>
</dbReference>
<feature type="transmembrane region" description="Helical" evidence="8">
    <location>
        <begin position="21"/>
        <end position="54"/>
    </location>
</feature>
<organism evidence="10 11">
    <name type="scientific">Arthrobacter hankyongi</name>
    <dbReference type="NCBI Taxonomy" id="2904801"/>
    <lineage>
        <taxon>Bacteria</taxon>
        <taxon>Bacillati</taxon>
        <taxon>Actinomycetota</taxon>
        <taxon>Actinomycetes</taxon>
        <taxon>Micrococcales</taxon>
        <taxon>Micrococcaceae</taxon>
        <taxon>Arthrobacter</taxon>
    </lineage>
</organism>
<accession>A0ABS9L3A8</accession>
<feature type="transmembrane region" description="Helical" evidence="8">
    <location>
        <begin position="121"/>
        <end position="145"/>
    </location>
</feature>
<keyword evidence="7 8" id="KW-0472">Membrane</keyword>
<evidence type="ECO:0000256" key="1">
    <source>
        <dbReference type="ARBA" id="ARBA00004429"/>
    </source>
</evidence>
<evidence type="ECO:0000313" key="11">
    <source>
        <dbReference type="Proteomes" id="UP001165368"/>
    </source>
</evidence>
<evidence type="ECO:0000256" key="5">
    <source>
        <dbReference type="ARBA" id="ARBA00022692"/>
    </source>
</evidence>
<evidence type="ECO:0000256" key="6">
    <source>
        <dbReference type="ARBA" id="ARBA00022989"/>
    </source>
</evidence>
<keyword evidence="5 8" id="KW-0812">Transmembrane</keyword>